<feature type="compositionally biased region" description="Polar residues" evidence="1">
    <location>
        <begin position="26"/>
        <end position="35"/>
    </location>
</feature>
<evidence type="ECO:0000313" key="3">
    <source>
        <dbReference type="Proteomes" id="UP000324222"/>
    </source>
</evidence>
<dbReference type="AlphaFoldDB" id="A0A5B7JJE8"/>
<keyword evidence="3" id="KW-1185">Reference proteome</keyword>
<gene>
    <name evidence="2" type="ORF">E2C01_088451</name>
</gene>
<comment type="caution">
    <text evidence="2">The sequence shown here is derived from an EMBL/GenBank/DDBJ whole genome shotgun (WGS) entry which is preliminary data.</text>
</comment>
<proteinExistence type="predicted"/>
<reference evidence="2 3" key="1">
    <citation type="submission" date="2019-05" db="EMBL/GenBank/DDBJ databases">
        <title>Another draft genome of Portunus trituberculatus and its Hox gene families provides insights of decapod evolution.</title>
        <authorList>
            <person name="Jeong J.-H."/>
            <person name="Song I."/>
            <person name="Kim S."/>
            <person name="Choi T."/>
            <person name="Kim D."/>
            <person name="Ryu S."/>
            <person name="Kim W."/>
        </authorList>
    </citation>
    <scope>NUCLEOTIDE SEQUENCE [LARGE SCALE GENOMIC DNA]</scope>
    <source>
        <tissue evidence="2">Muscle</tissue>
    </source>
</reference>
<sequence>MGAHSRPPNPTGDHGHQQQQRDETLTRPSASPQPSERTHEKCSQTNYDSPRKTTRCSTATV</sequence>
<evidence type="ECO:0000256" key="1">
    <source>
        <dbReference type="SAM" id="MobiDB-lite"/>
    </source>
</evidence>
<evidence type="ECO:0000313" key="2">
    <source>
        <dbReference type="EMBL" id="MPC93327.1"/>
    </source>
</evidence>
<feature type="compositionally biased region" description="Basic and acidic residues" evidence="1">
    <location>
        <begin position="13"/>
        <end position="25"/>
    </location>
</feature>
<dbReference type="Proteomes" id="UP000324222">
    <property type="component" value="Unassembled WGS sequence"/>
</dbReference>
<name>A0A5B7JJE8_PORTR</name>
<protein>
    <submittedName>
        <fullName evidence="2">Uncharacterized protein</fullName>
    </submittedName>
</protein>
<organism evidence="2 3">
    <name type="scientific">Portunus trituberculatus</name>
    <name type="common">Swimming crab</name>
    <name type="synonym">Neptunus trituberculatus</name>
    <dbReference type="NCBI Taxonomy" id="210409"/>
    <lineage>
        <taxon>Eukaryota</taxon>
        <taxon>Metazoa</taxon>
        <taxon>Ecdysozoa</taxon>
        <taxon>Arthropoda</taxon>
        <taxon>Crustacea</taxon>
        <taxon>Multicrustacea</taxon>
        <taxon>Malacostraca</taxon>
        <taxon>Eumalacostraca</taxon>
        <taxon>Eucarida</taxon>
        <taxon>Decapoda</taxon>
        <taxon>Pleocyemata</taxon>
        <taxon>Brachyura</taxon>
        <taxon>Eubrachyura</taxon>
        <taxon>Portunoidea</taxon>
        <taxon>Portunidae</taxon>
        <taxon>Portuninae</taxon>
        <taxon>Portunus</taxon>
    </lineage>
</organism>
<dbReference type="EMBL" id="VSRR010094498">
    <property type="protein sequence ID" value="MPC93327.1"/>
    <property type="molecule type" value="Genomic_DNA"/>
</dbReference>
<feature type="region of interest" description="Disordered" evidence="1">
    <location>
        <begin position="1"/>
        <end position="61"/>
    </location>
</feature>
<accession>A0A5B7JJE8</accession>